<dbReference type="InterPro" id="IPR018357">
    <property type="entry name" value="Hexapep_transf_CS"/>
</dbReference>
<evidence type="ECO:0000256" key="1">
    <source>
        <dbReference type="ARBA" id="ARBA00007274"/>
    </source>
</evidence>
<dbReference type="SUPFAM" id="SSF51161">
    <property type="entry name" value="Trimeric LpxA-like enzymes"/>
    <property type="match status" value="1"/>
</dbReference>
<keyword evidence="2" id="KW-0808">Transferase</keyword>
<dbReference type="InterPro" id="IPR011004">
    <property type="entry name" value="Trimer_LpxA-like_sf"/>
</dbReference>
<dbReference type="SMART" id="SM01266">
    <property type="entry name" value="Mac"/>
    <property type="match status" value="1"/>
</dbReference>
<feature type="domain" description="Maltose/galactoside acetyltransferase" evidence="5">
    <location>
        <begin position="6"/>
        <end position="60"/>
    </location>
</feature>
<dbReference type="Gene3D" id="2.160.10.10">
    <property type="entry name" value="Hexapeptide repeat proteins"/>
    <property type="match status" value="1"/>
</dbReference>
<evidence type="ECO:0000256" key="3">
    <source>
        <dbReference type="ARBA" id="ARBA00022737"/>
    </source>
</evidence>
<dbReference type="Proteomes" id="UP000226106">
    <property type="component" value="Unassembled WGS sequence"/>
</dbReference>
<keyword evidence="4" id="KW-1133">Transmembrane helix</keyword>
<evidence type="ECO:0000313" key="6">
    <source>
        <dbReference type="EMBL" id="PFT40138.1"/>
    </source>
</evidence>
<name>A0A9X7FUC3_BACTU</name>
<protein>
    <recommendedName>
        <fullName evidence="5">Maltose/galactoside acetyltransferase domain-containing protein</fullName>
    </recommendedName>
</protein>
<reference evidence="6 7" key="1">
    <citation type="submission" date="2017-09" db="EMBL/GenBank/DDBJ databases">
        <title>Large-scale bioinformatics analysis of Bacillus genomes uncovers conserved roles of natural products in bacterial physiology.</title>
        <authorList>
            <consortium name="Agbiome Team Llc"/>
            <person name="Bleich R.M."/>
            <person name="Grubbs K.J."/>
            <person name="Santa Maria K.C."/>
            <person name="Allen S.E."/>
            <person name="Farag S."/>
            <person name="Shank E.A."/>
            <person name="Bowers A."/>
        </authorList>
    </citation>
    <scope>NUCLEOTIDE SEQUENCE [LARGE SCALE GENOMIC DNA]</scope>
    <source>
        <strain evidence="6 7">AFS065400</strain>
    </source>
</reference>
<feature type="transmembrane region" description="Helical" evidence="4">
    <location>
        <begin position="257"/>
        <end position="285"/>
    </location>
</feature>
<dbReference type="Pfam" id="PF00132">
    <property type="entry name" value="Hexapep"/>
    <property type="match status" value="1"/>
</dbReference>
<evidence type="ECO:0000313" key="7">
    <source>
        <dbReference type="Proteomes" id="UP000226106"/>
    </source>
</evidence>
<sequence>MMKTEKEKMILGEMYIPADPVLVQEREQARILTRKLNDTPEEQLKERSEIVKELFGTTGDNIHLESSFRCDYGYNIHVGENFYANFDCTILDVCPVTIGVNCMLAPGVHIYTATHPLDPVERISGSEYGKPVTIGDNVWIGGRAIINPGVTIGDNAVIASGAVVTKDVPSSSVYIYETIDKGGFFMSNKLLLAFALLGIIVVFSCGLLLPMPIGFKVSMITAGVMMIVMFSIIIPFDRKHIVRKKGYKIDFTKTKVYFRWNVFDTISACLAVYACICVQVLNILVSTGQTIQNPYVQFFTNQSQVWIIVASCYLISRISLTLKGIKEIKNHGADWD</sequence>
<dbReference type="GO" id="GO:0016407">
    <property type="term" value="F:acetyltransferase activity"/>
    <property type="evidence" value="ECO:0007669"/>
    <property type="project" value="InterPro"/>
</dbReference>
<dbReference type="PANTHER" id="PTHR23416:SF23">
    <property type="entry name" value="ACETYLTRANSFERASE C18B11.09C-RELATED"/>
    <property type="match status" value="1"/>
</dbReference>
<dbReference type="InterPro" id="IPR051159">
    <property type="entry name" value="Hexapeptide_acetyltransf"/>
</dbReference>
<dbReference type="PANTHER" id="PTHR23416">
    <property type="entry name" value="SIALIC ACID SYNTHASE-RELATED"/>
    <property type="match status" value="1"/>
</dbReference>
<feature type="transmembrane region" description="Helical" evidence="4">
    <location>
        <begin position="217"/>
        <end position="236"/>
    </location>
</feature>
<dbReference type="PROSITE" id="PS00101">
    <property type="entry name" value="HEXAPEP_TRANSFERASES"/>
    <property type="match status" value="1"/>
</dbReference>
<keyword evidence="4" id="KW-0472">Membrane</keyword>
<dbReference type="EMBL" id="NVCO01000078">
    <property type="protein sequence ID" value="PFT40138.1"/>
    <property type="molecule type" value="Genomic_DNA"/>
</dbReference>
<organism evidence="6 7">
    <name type="scientific">Bacillus thuringiensis</name>
    <dbReference type="NCBI Taxonomy" id="1428"/>
    <lineage>
        <taxon>Bacteria</taxon>
        <taxon>Bacillati</taxon>
        <taxon>Bacillota</taxon>
        <taxon>Bacilli</taxon>
        <taxon>Bacillales</taxon>
        <taxon>Bacillaceae</taxon>
        <taxon>Bacillus</taxon>
        <taxon>Bacillus cereus group</taxon>
    </lineage>
</organism>
<proteinExistence type="inferred from homology"/>
<dbReference type="AlphaFoldDB" id="A0A9X7FUC3"/>
<feature type="transmembrane region" description="Helical" evidence="4">
    <location>
        <begin position="305"/>
        <end position="322"/>
    </location>
</feature>
<evidence type="ECO:0000256" key="2">
    <source>
        <dbReference type="ARBA" id="ARBA00022679"/>
    </source>
</evidence>
<dbReference type="Pfam" id="PF12464">
    <property type="entry name" value="Mac"/>
    <property type="match status" value="1"/>
</dbReference>
<keyword evidence="4" id="KW-0812">Transmembrane</keyword>
<dbReference type="CDD" id="cd03357">
    <property type="entry name" value="LbH_MAT_GAT"/>
    <property type="match status" value="1"/>
</dbReference>
<dbReference type="GO" id="GO:0005829">
    <property type="term" value="C:cytosol"/>
    <property type="evidence" value="ECO:0007669"/>
    <property type="project" value="TreeGrafter"/>
</dbReference>
<accession>A0A9X7FUC3</accession>
<comment type="similarity">
    <text evidence="1">Belongs to the transferase hexapeptide repeat family.</text>
</comment>
<dbReference type="FunFam" id="2.160.10.10:FF:000008">
    <property type="entry name" value="Maltose O-acetyltransferase"/>
    <property type="match status" value="1"/>
</dbReference>
<dbReference type="InterPro" id="IPR001451">
    <property type="entry name" value="Hexapep"/>
</dbReference>
<comment type="caution">
    <text evidence="6">The sequence shown here is derived from an EMBL/GenBank/DDBJ whole genome shotgun (WGS) entry which is preliminary data.</text>
</comment>
<dbReference type="GO" id="GO:0008374">
    <property type="term" value="F:O-acyltransferase activity"/>
    <property type="evidence" value="ECO:0007669"/>
    <property type="project" value="TreeGrafter"/>
</dbReference>
<keyword evidence="3" id="KW-0677">Repeat</keyword>
<feature type="transmembrane region" description="Helical" evidence="4">
    <location>
        <begin position="190"/>
        <end position="211"/>
    </location>
</feature>
<evidence type="ECO:0000256" key="4">
    <source>
        <dbReference type="SAM" id="Phobius"/>
    </source>
</evidence>
<evidence type="ECO:0000259" key="5">
    <source>
        <dbReference type="SMART" id="SM01266"/>
    </source>
</evidence>
<gene>
    <name evidence="6" type="ORF">COK72_22515</name>
</gene>
<dbReference type="InterPro" id="IPR024688">
    <property type="entry name" value="Mac_dom"/>
</dbReference>